<dbReference type="PANTHER" id="PTHR30435:SF1">
    <property type="entry name" value="FLAGELLAR HOOK PROTEIN FLGE"/>
    <property type="match status" value="1"/>
</dbReference>
<dbReference type="Pfam" id="PF07559">
    <property type="entry name" value="FlgE_D2"/>
    <property type="match status" value="1"/>
</dbReference>
<comment type="similarity">
    <text evidence="2 5">Belongs to the flagella basal body rod proteins family.</text>
</comment>
<name>A0A846QN65_9BACT</name>
<dbReference type="RefSeq" id="WP_167941526.1">
    <property type="nucleotide sequence ID" value="NZ_JAATJA010000002.1"/>
</dbReference>
<dbReference type="InterPro" id="IPR037925">
    <property type="entry name" value="FlgE/F/G-like"/>
</dbReference>
<dbReference type="PANTHER" id="PTHR30435">
    <property type="entry name" value="FLAGELLAR PROTEIN"/>
    <property type="match status" value="1"/>
</dbReference>
<evidence type="ECO:0000313" key="12">
    <source>
        <dbReference type="Proteomes" id="UP000580856"/>
    </source>
</evidence>
<dbReference type="SUPFAM" id="SSF117143">
    <property type="entry name" value="Flagellar hook protein flgE"/>
    <property type="match status" value="1"/>
</dbReference>
<dbReference type="InterPro" id="IPR053967">
    <property type="entry name" value="LlgE_F_G-like_D1"/>
</dbReference>
<dbReference type="InterPro" id="IPR037058">
    <property type="entry name" value="Falgellar_hook_FlgE_sf"/>
</dbReference>
<protein>
    <recommendedName>
        <fullName evidence="3 5">Flagellar hook protein FlgE</fullName>
    </recommendedName>
</protein>
<dbReference type="InterPro" id="IPR020013">
    <property type="entry name" value="Flagellar_FlgE/F/G"/>
</dbReference>
<evidence type="ECO:0000256" key="2">
    <source>
        <dbReference type="ARBA" id="ARBA00009677"/>
    </source>
</evidence>
<gene>
    <name evidence="11" type="ORF">GGQ74_002133</name>
</gene>
<dbReference type="InterPro" id="IPR019776">
    <property type="entry name" value="Flagellar_basal_body_rod_CS"/>
</dbReference>
<comment type="caution">
    <text evidence="11">The sequence shown here is derived from an EMBL/GenBank/DDBJ whole genome shotgun (WGS) entry which is preliminary data.</text>
</comment>
<evidence type="ECO:0000256" key="1">
    <source>
        <dbReference type="ARBA" id="ARBA00004117"/>
    </source>
</evidence>
<evidence type="ECO:0000256" key="4">
    <source>
        <dbReference type="ARBA" id="ARBA00023143"/>
    </source>
</evidence>
<dbReference type="Pfam" id="PF00460">
    <property type="entry name" value="Flg_bb_rod"/>
    <property type="match status" value="1"/>
</dbReference>
<dbReference type="InterPro" id="IPR010930">
    <property type="entry name" value="Flg_bb/hook_C_dom"/>
</dbReference>
<dbReference type="NCBIfam" id="TIGR03506">
    <property type="entry name" value="FlgEFG_subfam"/>
    <property type="match status" value="2"/>
</dbReference>
<accession>A0A846QN65</accession>
<feature type="domain" description="Flagellar basal body rod protein N-terminal" evidence="7">
    <location>
        <begin position="9"/>
        <end position="37"/>
    </location>
</feature>
<keyword evidence="11" id="KW-0966">Cell projection</keyword>
<proteinExistence type="inferred from homology"/>
<evidence type="ECO:0000256" key="3">
    <source>
        <dbReference type="ARBA" id="ARBA00019015"/>
    </source>
</evidence>
<dbReference type="Pfam" id="PF06429">
    <property type="entry name" value="Flg_bbr_C"/>
    <property type="match status" value="1"/>
</dbReference>
<evidence type="ECO:0000259" key="7">
    <source>
        <dbReference type="Pfam" id="PF00460"/>
    </source>
</evidence>
<feature type="region of interest" description="Disordered" evidence="6">
    <location>
        <begin position="139"/>
        <end position="163"/>
    </location>
</feature>
<evidence type="ECO:0000313" key="11">
    <source>
        <dbReference type="EMBL" id="NJB68460.1"/>
    </source>
</evidence>
<feature type="compositionally biased region" description="Low complexity" evidence="6">
    <location>
        <begin position="139"/>
        <end position="162"/>
    </location>
</feature>
<organism evidence="11 12">
    <name type="scientific">Desulfobaculum xiamenense</name>
    <dbReference type="NCBI Taxonomy" id="995050"/>
    <lineage>
        <taxon>Bacteria</taxon>
        <taxon>Pseudomonadati</taxon>
        <taxon>Thermodesulfobacteriota</taxon>
        <taxon>Desulfovibrionia</taxon>
        <taxon>Desulfovibrionales</taxon>
        <taxon>Desulfovibrionaceae</taxon>
        <taxon>Desulfobaculum</taxon>
    </lineage>
</organism>
<evidence type="ECO:0000259" key="8">
    <source>
        <dbReference type="Pfam" id="PF06429"/>
    </source>
</evidence>
<evidence type="ECO:0000256" key="6">
    <source>
        <dbReference type="SAM" id="MobiDB-lite"/>
    </source>
</evidence>
<evidence type="ECO:0000259" key="9">
    <source>
        <dbReference type="Pfam" id="PF07559"/>
    </source>
</evidence>
<keyword evidence="12" id="KW-1185">Reference proteome</keyword>
<dbReference type="GO" id="GO:0009424">
    <property type="term" value="C:bacterial-type flagellum hook"/>
    <property type="evidence" value="ECO:0007669"/>
    <property type="project" value="TreeGrafter"/>
</dbReference>
<comment type="function">
    <text evidence="5">A flexible structure which links the flagellar filament to the drive apparatus in the basal body.</text>
</comment>
<dbReference type="Proteomes" id="UP000580856">
    <property type="component" value="Unassembled WGS sequence"/>
</dbReference>
<dbReference type="PROSITE" id="PS00588">
    <property type="entry name" value="FLAGELLA_BB_ROD"/>
    <property type="match status" value="1"/>
</dbReference>
<dbReference type="EMBL" id="JAATJA010000002">
    <property type="protein sequence ID" value="NJB68460.1"/>
    <property type="molecule type" value="Genomic_DNA"/>
</dbReference>
<feature type="domain" description="Flagellar hook protein FlgE D2" evidence="9">
    <location>
        <begin position="209"/>
        <end position="422"/>
    </location>
</feature>
<dbReference type="GO" id="GO:0009425">
    <property type="term" value="C:bacterial-type flagellum basal body"/>
    <property type="evidence" value="ECO:0007669"/>
    <property type="project" value="UniProtKB-SubCell"/>
</dbReference>
<evidence type="ECO:0000256" key="5">
    <source>
        <dbReference type="RuleBase" id="RU362116"/>
    </source>
</evidence>
<keyword evidence="4 5" id="KW-0975">Bacterial flagellum</keyword>
<dbReference type="GO" id="GO:0005829">
    <property type="term" value="C:cytosol"/>
    <property type="evidence" value="ECO:0007669"/>
    <property type="project" value="TreeGrafter"/>
</dbReference>
<evidence type="ECO:0000259" key="10">
    <source>
        <dbReference type="Pfam" id="PF22692"/>
    </source>
</evidence>
<comment type="subcellular location">
    <subcellularLocation>
        <location evidence="1 5">Bacterial flagellum basal body</location>
    </subcellularLocation>
</comment>
<keyword evidence="11" id="KW-0969">Cilium</keyword>
<dbReference type="InterPro" id="IPR011491">
    <property type="entry name" value="FlgE_D2"/>
</dbReference>
<sequence length="542" mass="57353">MGLSASMWTGVAGLGAHGEQMGVIGNNIANVNTVGFKGSRMYFEDFISQDVNTAAGIGQIGRGVGIGAIYADFGQSGFETTTEATDLGIGGRGFFRVKVKNEETNYYTRAGNFRFDKDGYLVDPHGYVLQGWEIPSSSGSSIASGQTTGQSSSTSSIKGTGAPKDIRVEGFTAQPKATENVTMVVNLDGTAGQDNSTWAANPFFSMFSNWDGQAETPLGDTQFGYQSTIKVYDEGGTAHELTVYFDQVTASNSGGNQYWEYMVTVPPSEDGRTIGGVAVNGTSAAGIMMVGSLTFDSAGQLRNQSAFTLDETSTGTNIKELSNWKAADFNTDGQPVFVANFTLQSNASVVGASNAKPIAVNFGLTNGDPNSGWSTGATVSNASQVGTDINNLPGFSDPVLNSKATTSFAGSSSTQFQSQDGYTFGFLQSVSVDRDGILTGRYSNGVVLELYQVTLYDFVNKWGLRRDGSNLFSETRESGEATAGPANANGYGSINSNSLEQSNVDLAKEFVKMISTERGFQANSKVITTTDNMLQTVISMKR</sequence>
<dbReference type="GO" id="GO:0071978">
    <property type="term" value="P:bacterial-type flagellum-dependent swarming motility"/>
    <property type="evidence" value="ECO:0007669"/>
    <property type="project" value="TreeGrafter"/>
</dbReference>
<dbReference type="Gene3D" id="2.60.98.20">
    <property type="entry name" value="Flagellar hook protein FlgE"/>
    <property type="match status" value="1"/>
</dbReference>
<dbReference type="InterPro" id="IPR001444">
    <property type="entry name" value="Flag_bb_rod_N"/>
</dbReference>
<reference evidence="11 12" key="1">
    <citation type="submission" date="2020-03" db="EMBL/GenBank/DDBJ databases">
        <title>Genomic Encyclopedia of Type Strains, Phase IV (KMG-IV): sequencing the most valuable type-strain genomes for metagenomic binning, comparative biology and taxonomic classification.</title>
        <authorList>
            <person name="Goeker M."/>
        </authorList>
    </citation>
    <scope>NUCLEOTIDE SEQUENCE [LARGE SCALE GENOMIC DNA]</scope>
    <source>
        <strain evidence="11 12">DSM 24233</strain>
    </source>
</reference>
<dbReference type="Pfam" id="PF22692">
    <property type="entry name" value="LlgE_F_G_D1"/>
    <property type="match status" value="1"/>
</dbReference>
<dbReference type="AlphaFoldDB" id="A0A846QN65"/>
<feature type="domain" description="Flagellar basal-body/hook protein C-terminal" evidence="8">
    <location>
        <begin position="496"/>
        <end position="540"/>
    </location>
</feature>
<keyword evidence="11" id="KW-0282">Flagellum</keyword>
<feature type="domain" description="Flagellar hook protein FlgE/F/G-like D1" evidence="10">
    <location>
        <begin position="89"/>
        <end position="133"/>
    </location>
</feature>